<dbReference type="KEGG" id="acib:ACBT_0062"/>
<gene>
    <name evidence="1" type="ORF">ACBT_0062</name>
</gene>
<dbReference type="RefSeq" id="WP_024776271.1">
    <property type="nucleotide sequence ID" value="NZ_CP054051.1"/>
</dbReference>
<accession>A0A7L5JLP5</accession>
<evidence type="ECO:0000313" key="1">
    <source>
        <dbReference type="EMBL" id="QKJ26057.1"/>
    </source>
</evidence>
<dbReference type="Proteomes" id="UP000509513">
    <property type="component" value="Chromosome"/>
</dbReference>
<dbReference type="AlphaFoldDB" id="A0A7L5JLP5"/>
<name>A0A7L5JLP5_9BACT</name>
<protein>
    <submittedName>
        <fullName evidence="1">Uncharacterized protein</fullName>
    </submittedName>
</protein>
<sequence>MEFISVLSSIISNKFVASSVVIVEVPKSSKISNSNLYIFKDFFTCLFQIESFLDLNYIFILQIKI</sequence>
<reference evidence="1 2" key="1">
    <citation type="submission" date="2020-05" db="EMBL/GenBank/DDBJ databases">
        <title>Complete genome sequencing of Campylobacter and Arcobacter type strains.</title>
        <authorList>
            <person name="Miller W.G."/>
            <person name="Yee E."/>
        </authorList>
    </citation>
    <scope>NUCLEOTIDE SEQUENCE [LARGE SCALE GENOMIC DNA]</scope>
    <source>
        <strain evidence="1 2">LMG 21996</strain>
    </source>
</reference>
<organism evidence="1 2">
    <name type="scientific">Aliarcobacter cibarius</name>
    <dbReference type="NCBI Taxonomy" id="255507"/>
    <lineage>
        <taxon>Bacteria</taxon>
        <taxon>Pseudomonadati</taxon>
        <taxon>Campylobacterota</taxon>
        <taxon>Epsilonproteobacteria</taxon>
        <taxon>Campylobacterales</taxon>
        <taxon>Arcobacteraceae</taxon>
        <taxon>Aliarcobacter</taxon>
    </lineage>
</organism>
<dbReference type="EMBL" id="CP054051">
    <property type="protein sequence ID" value="QKJ26057.1"/>
    <property type="molecule type" value="Genomic_DNA"/>
</dbReference>
<evidence type="ECO:0000313" key="2">
    <source>
        <dbReference type="Proteomes" id="UP000509513"/>
    </source>
</evidence>
<proteinExistence type="predicted"/>